<evidence type="ECO:0000259" key="1">
    <source>
        <dbReference type="Pfam" id="PF00646"/>
    </source>
</evidence>
<comment type="caution">
    <text evidence="2">The sequence shown here is derived from an EMBL/GenBank/DDBJ whole genome shotgun (WGS) entry which is preliminary data.</text>
</comment>
<feature type="domain" description="F-box" evidence="1">
    <location>
        <begin position="102"/>
        <end position="131"/>
    </location>
</feature>
<organism evidence="2 3">
    <name type="scientific">Vitis vinifera</name>
    <name type="common">Grape</name>
    <dbReference type="NCBI Taxonomy" id="29760"/>
    <lineage>
        <taxon>Eukaryota</taxon>
        <taxon>Viridiplantae</taxon>
        <taxon>Streptophyta</taxon>
        <taxon>Embryophyta</taxon>
        <taxon>Tracheophyta</taxon>
        <taxon>Spermatophyta</taxon>
        <taxon>Magnoliopsida</taxon>
        <taxon>eudicotyledons</taxon>
        <taxon>Gunneridae</taxon>
        <taxon>Pentapetalae</taxon>
        <taxon>rosids</taxon>
        <taxon>Vitales</taxon>
        <taxon>Vitaceae</taxon>
        <taxon>Viteae</taxon>
        <taxon>Vitis</taxon>
    </lineage>
</organism>
<name>A0A438EFI7_VITVI</name>
<dbReference type="FunFam" id="1.20.1280.50:FF:000023">
    <property type="entry name" value="F-box/LRR-repeat protein 4"/>
    <property type="match status" value="1"/>
</dbReference>
<dbReference type="Gene3D" id="1.20.1280.50">
    <property type="match status" value="1"/>
</dbReference>
<dbReference type="Gene3D" id="3.80.10.10">
    <property type="entry name" value="Ribonuclease Inhibitor"/>
    <property type="match status" value="1"/>
</dbReference>
<dbReference type="EMBL" id="QGNW01001302">
    <property type="protein sequence ID" value="RVW46474.1"/>
    <property type="molecule type" value="Genomic_DNA"/>
</dbReference>
<gene>
    <name evidence="2" type="primary">FBL4_6</name>
    <name evidence="2" type="ORF">CK203_067386</name>
</gene>
<dbReference type="InterPro" id="IPR001810">
    <property type="entry name" value="F-box_dom"/>
</dbReference>
<evidence type="ECO:0000313" key="2">
    <source>
        <dbReference type="EMBL" id="RVW46474.1"/>
    </source>
</evidence>
<dbReference type="PANTHER" id="PTHR13318">
    <property type="entry name" value="PARTNER OF PAIRED, ISOFORM B-RELATED"/>
    <property type="match status" value="1"/>
</dbReference>
<dbReference type="InterPro" id="IPR006553">
    <property type="entry name" value="Leu-rich_rpt_Cys-con_subtyp"/>
</dbReference>
<dbReference type="InterPro" id="IPR032675">
    <property type="entry name" value="LRR_dom_sf"/>
</dbReference>
<protein>
    <submittedName>
        <fullName evidence="2">F-box/LRR-repeat protein 4</fullName>
    </submittedName>
</protein>
<dbReference type="AlphaFoldDB" id="A0A438EFI7"/>
<reference evidence="2 3" key="1">
    <citation type="journal article" date="2018" name="PLoS Genet.">
        <title>Population sequencing reveals clonal diversity and ancestral inbreeding in the grapevine cultivar Chardonnay.</title>
        <authorList>
            <person name="Roach M.J."/>
            <person name="Johnson D.L."/>
            <person name="Bohlmann J."/>
            <person name="van Vuuren H.J."/>
            <person name="Jones S.J."/>
            <person name="Pretorius I.S."/>
            <person name="Schmidt S.A."/>
            <person name="Borneman A.R."/>
        </authorList>
    </citation>
    <scope>NUCLEOTIDE SEQUENCE [LARGE SCALE GENOMIC DNA]</scope>
    <source>
        <strain evidence="3">cv. Chardonnay</strain>
        <tissue evidence="2">Leaf</tissue>
    </source>
</reference>
<dbReference type="PANTHER" id="PTHR13318:SF77">
    <property type="entry name" value="F-BOX DOMAIN-CONTAINING PROTEIN"/>
    <property type="match status" value="1"/>
</dbReference>
<evidence type="ECO:0000313" key="3">
    <source>
        <dbReference type="Proteomes" id="UP000288805"/>
    </source>
</evidence>
<dbReference type="SMART" id="SM00367">
    <property type="entry name" value="LRR_CC"/>
    <property type="match status" value="3"/>
</dbReference>
<dbReference type="Pfam" id="PF00646">
    <property type="entry name" value="F-box"/>
    <property type="match status" value="1"/>
</dbReference>
<proteinExistence type="predicted"/>
<accession>A0A438EFI7</accession>
<dbReference type="InterPro" id="IPR036047">
    <property type="entry name" value="F-box-like_dom_sf"/>
</dbReference>
<dbReference type="Proteomes" id="UP000288805">
    <property type="component" value="Unassembled WGS sequence"/>
</dbReference>
<dbReference type="SUPFAM" id="SSF52047">
    <property type="entry name" value="RNI-like"/>
    <property type="match status" value="1"/>
</dbReference>
<dbReference type="SUPFAM" id="SSF81383">
    <property type="entry name" value="F-box domain"/>
    <property type="match status" value="1"/>
</dbReference>
<sequence length="663" mass="73620">MWTDVARGGGPSSDCSHAHGNVVASIVERNAHCRGMPLGTYVLRASIHGSPIRPVLKHKSRSLTYVRVIGDNVLLLILLAHHRRRSVELGAVGGTWLMDTILCDELLQEIFHRLPSSSFPAVSLVSRRWLRLYRTSRTSLSLCIPPRNSTVGPPCVLSLLSLYPFLSSLSISSTDSTTAFSDYLLRSVSSSCSTLRRLSFLVGPVSLSALVSLSASFTQLTSLTISLSTPLFLRWVGFLPALKELSIIICSRDVVEFDSKEEDGLWVNEGSDSELPLESLCLSGLGSDVYGIGWLWRSCKKLRKLRLCNCESIGDGGSFSSFDTCIQGLQEVELRTCRSIVDGVLLKLAQNCLSLDSLLVYDGGSEEGFLRFINQCRCNLRKLDLRLPLDLHNSHLLAIAQNCRGLSCIRLQSCCLVTGDGLKSLVIAMGNGLEELALINCDVVERVPGMLTTLGQNLKGLRKLDLSYNEMLLDKEFISMLVSCNYLIDLRLRGCRRLTGAALVSTIKNCKYLESLDIMNCSGIKADAVEAFVLNSRRLRHLLVEESKLSVLHEHGHQINLSRVVHSARSIIMLVQMLEYFNVLKSAYYPVRAKDEHKGDAQKCLLPSKYELLFRPENFKKSRRNELATMVLFSSWAVLMLENCSSGVLELKECLPLFSGFFL</sequence>